<dbReference type="PANTHER" id="PTHR43249:SF1">
    <property type="entry name" value="D-GLUCOSIDE 3-DEHYDROGENASE"/>
    <property type="match status" value="1"/>
</dbReference>
<proteinExistence type="predicted"/>
<feature type="domain" description="GFO/IDH/MocA-like oxidoreductase" evidence="2">
    <location>
        <begin position="141"/>
        <end position="266"/>
    </location>
</feature>
<dbReference type="SUPFAM" id="SSF55347">
    <property type="entry name" value="Glyceraldehyde-3-phosphate dehydrogenase-like, C-terminal domain"/>
    <property type="match status" value="1"/>
</dbReference>
<keyword evidence="4" id="KW-1185">Reference proteome</keyword>
<dbReference type="Pfam" id="PF22725">
    <property type="entry name" value="GFO_IDH_MocA_C3"/>
    <property type="match status" value="1"/>
</dbReference>
<name>A0ABZ2Y0J4_9FIRM</name>
<evidence type="ECO:0000259" key="2">
    <source>
        <dbReference type="Pfam" id="PF22725"/>
    </source>
</evidence>
<organism evidence="3 4">
    <name type="scientific">Defluviitalea saccharophila</name>
    <dbReference type="NCBI Taxonomy" id="879970"/>
    <lineage>
        <taxon>Bacteria</taxon>
        <taxon>Bacillati</taxon>
        <taxon>Bacillota</taxon>
        <taxon>Clostridia</taxon>
        <taxon>Lachnospirales</taxon>
        <taxon>Defluviitaleaceae</taxon>
        <taxon>Defluviitalea</taxon>
    </lineage>
</organism>
<gene>
    <name evidence="3" type="ORF">QBE51_07930</name>
</gene>
<dbReference type="Proteomes" id="UP001486565">
    <property type="component" value="Chromosome"/>
</dbReference>
<dbReference type="Pfam" id="PF01408">
    <property type="entry name" value="GFO_IDH_MocA"/>
    <property type="match status" value="1"/>
</dbReference>
<dbReference type="Gene3D" id="3.30.360.10">
    <property type="entry name" value="Dihydrodipicolinate Reductase, domain 2"/>
    <property type="match status" value="1"/>
</dbReference>
<reference evidence="3 4" key="1">
    <citation type="submission" date="2023-03" db="EMBL/GenBank/DDBJ databases">
        <title>Novel Species.</title>
        <authorList>
            <person name="Ma S."/>
        </authorList>
    </citation>
    <scope>NUCLEOTIDE SEQUENCE [LARGE SCALE GENOMIC DNA]</scope>
    <source>
        <strain evidence="3 4">LIND6LT2</strain>
    </source>
</reference>
<dbReference type="InterPro" id="IPR055170">
    <property type="entry name" value="GFO_IDH_MocA-like_dom"/>
</dbReference>
<evidence type="ECO:0000259" key="1">
    <source>
        <dbReference type="Pfam" id="PF01408"/>
    </source>
</evidence>
<dbReference type="InterPro" id="IPR036291">
    <property type="entry name" value="NAD(P)-bd_dom_sf"/>
</dbReference>
<dbReference type="Gene3D" id="3.40.50.720">
    <property type="entry name" value="NAD(P)-binding Rossmann-like Domain"/>
    <property type="match status" value="1"/>
</dbReference>
<protein>
    <submittedName>
        <fullName evidence="3">Gfo/Idh/MocA family oxidoreductase</fullName>
    </submittedName>
</protein>
<dbReference type="InterPro" id="IPR000683">
    <property type="entry name" value="Gfo/Idh/MocA-like_OxRdtase_N"/>
</dbReference>
<dbReference type="SUPFAM" id="SSF51735">
    <property type="entry name" value="NAD(P)-binding Rossmann-fold domains"/>
    <property type="match status" value="1"/>
</dbReference>
<feature type="domain" description="Gfo/Idh/MocA-like oxidoreductase N-terminal" evidence="1">
    <location>
        <begin position="2"/>
        <end position="131"/>
    </location>
</feature>
<dbReference type="RefSeq" id="WP_341875764.1">
    <property type="nucleotide sequence ID" value="NZ_CP121687.1"/>
</dbReference>
<dbReference type="EMBL" id="CP121687">
    <property type="protein sequence ID" value="WZL68759.1"/>
    <property type="molecule type" value="Genomic_DNA"/>
</dbReference>
<accession>A0ABZ2Y0J4</accession>
<dbReference type="InterPro" id="IPR052515">
    <property type="entry name" value="Gfo/Idh/MocA_Oxidoreductase"/>
</dbReference>
<sequence length="345" mass="38896">MMNFAIIGCGRISYKHVEAIVNNHPEARLIAVCDIIEERAKKKAEEYVEKMAAQEILVETPTIYTHYEDLLKNTSVDIVAIATESGKHAKISIDAMNAGKHVIVEKPMAMTIEDADRMIEASERNKVKLCVCHQNRFNPAIQKLRQAVEEGRFGRIIAGNARILWNRNEEYYRQAPWRGTKKQDGGCLMNQCIHNIDLLQWMLGGEVEQVNAMLGNFTHPYIEMEDYGSLQIRFKNGAIGNVEGTVCVYPQNLEETLTILGEKGTVVIGGKAVNKVQVWQFEDGKDSLEQVQKACDREIENIYGSGHISLYRNAIDSIVKKSTPYIDGIEGKKAIHIILKVYEIS</sequence>
<dbReference type="PANTHER" id="PTHR43249">
    <property type="entry name" value="UDP-N-ACETYL-2-AMINO-2-DEOXY-D-GLUCURONATE OXIDASE"/>
    <property type="match status" value="1"/>
</dbReference>
<evidence type="ECO:0000313" key="3">
    <source>
        <dbReference type="EMBL" id="WZL68759.1"/>
    </source>
</evidence>
<evidence type="ECO:0000313" key="4">
    <source>
        <dbReference type="Proteomes" id="UP001486565"/>
    </source>
</evidence>